<dbReference type="KEGG" id="hyl:LPB072_03880"/>
<dbReference type="OrthoDB" id="9178898at2"/>
<dbReference type="EMBL" id="CP017476">
    <property type="protein sequence ID" value="AOW12120.1"/>
    <property type="molecule type" value="Genomic_DNA"/>
</dbReference>
<dbReference type="Gene3D" id="1.10.10.60">
    <property type="entry name" value="Homeodomain-like"/>
    <property type="match status" value="1"/>
</dbReference>
<feature type="transmembrane region" description="Helical" evidence="4">
    <location>
        <begin position="34"/>
        <end position="54"/>
    </location>
</feature>
<feature type="transmembrane region" description="Helical" evidence="4">
    <location>
        <begin position="116"/>
        <end position="134"/>
    </location>
</feature>
<evidence type="ECO:0000313" key="6">
    <source>
        <dbReference type="EMBL" id="AOW12120.1"/>
    </source>
</evidence>
<evidence type="ECO:0000313" key="7">
    <source>
        <dbReference type="EMBL" id="OAD41065.1"/>
    </source>
</evidence>
<keyword evidence="8" id="KW-1185">Reference proteome</keyword>
<dbReference type="GO" id="GO:0003700">
    <property type="term" value="F:DNA-binding transcription factor activity"/>
    <property type="evidence" value="ECO:0007669"/>
    <property type="project" value="InterPro"/>
</dbReference>
<sequence length="358" mass="38729">MLFIPFPFVVAILLVVLFAGAARRNDESPGNVPFLALILVSALLSLLTGIRWGYGVDGIGYVAPVVAATLPPLAYLGVSSLIGQSGLPPALRVGLHTIPAVCIILLMAIRRSTVDIALVLVFVGYAVAILLFMRRGADALRLAPFDGADSAYRAILFTAFALLFSAAVDTFIFLDLNWANGEYAVTVVTGANLVALGIIAIAVASASRSHAPAELASARLTSDLTDHGIEIEDNGSDSHEGMNDIKDSTTFVSVQTLMESQRAYRDVNLNLNRLARKLGIPTRQVSTAINRATGKNVSQYVNAFRISEACGLLTTTEKPVTEIMFEVGFQTKSNFNREFRRMTEMNPVEWRDRHGRKT</sequence>
<evidence type="ECO:0000256" key="1">
    <source>
        <dbReference type="ARBA" id="ARBA00023015"/>
    </source>
</evidence>
<dbReference type="PANTHER" id="PTHR43280:SF29">
    <property type="entry name" value="ARAC-FAMILY TRANSCRIPTIONAL REGULATOR"/>
    <property type="match status" value="1"/>
</dbReference>
<reference evidence="6 9" key="2">
    <citation type="submission" date="2016-10" db="EMBL/GenBank/DDBJ databases">
        <title>Hydorgenophaga sp. LPB0072 isolated from gastropod.</title>
        <authorList>
            <person name="Kim E."/>
            <person name="Yi H."/>
        </authorList>
    </citation>
    <scope>NUCLEOTIDE SEQUENCE [LARGE SCALE GENOMIC DNA]</scope>
    <source>
        <strain evidence="6 9">LPB0072</strain>
    </source>
</reference>
<keyword evidence="4" id="KW-0472">Membrane</keyword>
<name>A0A167HEG6_9BURK</name>
<evidence type="ECO:0000256" key="3">
    <source>
        <dbReference type="ARBA" id="ARBA00023163"/>
    </source>
</evidence>
<keyword evidence="2" id="KW-0238">DNA-binding</keyword>
<evidence type="ECO:0000313" key="9">
    <source>
        <dbReference type="Proteomes" id="UP000185680"/>
    </source>
</evidence>
<reference evidence="7 8" key="1">
    <citation type="submission" date="2016-02" db="EMBL/GenBank/DDBJ databases">
        <title>Draft genome sequence of Hydrogenophaga sp. LPB0072.</title>
        <authorList>
            <person name="Shin S.-K."/>
            <person name="Yi H."/>
        </authorList>
    </citation>
    <scope>NUCLEOTIDE SEQUENCE [LARGE SCALE GENOMIC DNA]</scope>
    <source>
        <strain evidence="7 8">LPB0072</strain>
    </source>
</reference>
<dbReference type="Pfam" id="PF12833">
    <property type="entry name" value="HTH_18"/>
    <property type="match status" value="1"/>
</dbReference>
<dbReference type="SMART" id="SM00342">
    <property type="entry name" value="HTH_ARAC"/>
    <property type="match status" value="1"/>
</dbReference>
<evidence type="ECO:0000259" key="5">
    <source>
        <dbReference type="PROSITE" id="PS01124"/>
    </source>
</evidence>
<gene>
    <name evidence="6" type="ORF">LPB072_03880</name>
    <name evidence="7" type="ORF">LPB72_14125</name>
</gene>
<dbReference type="PANTHER" id="PTHR43280">
    <property type="entry name" value="ARAC-FAMILY TRANSCRIPTIONAL REGULATOR"/>
    <property type="match status" value="1"/>
</dbReference>
<protein>
    <submittedName>
        <fullName evidence="6">AraC family transcriptional regulator</fullName>
    </submittedName>
</protein>
<dbReference type="GO" id="GO:0043565">
    <property type="term" value="F:sequence-specific DNA binding"/>
    <property type="evidence" value="ECO:0007669"/>
    <property type="project" value="InterPro"/>
</dbReference>
<keyword evidence="1" id="KW-0805">Transcription regulation</keyword>
<feature type="transmembrane region" description="Helical" evidence="4">
    <location>
        <begin position="89"/>
        <end position="109"/>
    </location>
</feature>
<evidence type="ECO:0000313" key="8">
    <source>
        <dbReference type="Proteomes" id="UP000185657"/>
    </source>
</evidence>
<dbReference type="AlphaFoldDB" id="A0A167HEG6"/>
<accession>A0A167HEG6</accession>
<dbReference type="EMBL" id="LVWD01000026">
    <property type="protein sequence ID" value="OAD41065.1"/>
    <property type="molecule type" value="Genomic_DNA"/>
</dbReference>
<keyword evidence="3" id="KW-0804">Transcription</keyword>
<dbReference type="Proteomes" id="UP000185657">
    <property type="component" value="Unassembled WGS sequence"/>
</dbReference>
<proteinExistence type="predicted"/>
<feature type="transmembrane region" description="Helical" evidence="4">
    <location>
        <begin position="183"/>
        <end position="204"/>
    </location>
</feature>
<dbReference type="InterPro" id="IPR009057">
    <property type="entry name" value="Homeodomain-like_sf"/>
</dbReference>
<dbReference type="InterPro" id="IPR018060">
    <property type="entry name" value="HTH_AraC"/>
</dbReference>
<feature type="domain" description="HTH araC/xylS-type" evidence="5">
    <location>
        <begin position="252"/>
        <end position="353"/>
    </location>
</feature>
<evidence type="ECO:0000256" key="2">
    <source>
        <dbReference type="ARBA" id="ARBA00023125"/>
    </source>
</evidence>
<dbReference type="Proteomes" id="UP000185680">
    <property type="component" value="Chromosome"/>
</dbReference>
<organism evidence="6 9">
    <name type="scientific">Hydrogenophaga crassostreae</name>
    <dbReference type="NCBI Taxonomy" id="1763535"/>
    <lineage>
        <taxon>Bacteria</taxon>
        <taxon>Pseudomonadati</taxon>
        <taxon>Pseudomonadota</taxon>
        <taxon>Betaproteobacteria</taxon>
        <taxon>Burkholderiales</taxon>
        <taxon>Comamonadaceae</taxon>
        <taxon>Hydrogenophaga</taxon>
    </lineage>
</organism>
<dbReference type="SUPFAM" id="SSF46689">
    <property type="entry name" value="Homeodomain-like"/>
    <property type="match status" value="1"/>
</dbReference>
<feature type="transmembrane region" description="Helical" evidence="4">
    <location>
        <begin position="61"/>
        <end position="83"/>
    </location>
</feature>
<keyword evidence="4" id="KW-0812">Transmembrane</keyword>
<dbReference type="STRING" id="1763535.LPB072_03880"/>
<dbReference type="RefSeq" id="WP_066091851.1">
    <property type="nucleotide sequence ID" value="NZ_CP017476.1"/>
</dbReference>
<dbReference type="PROSITE" id="PS01124">
    <property type="entry name" value="HTH_ARAC_FAMILY_2"/>
    <property type="match status" value="1"/>
</dbReference>
<feature type="transmembrane region" description="Helical" evidence="4">
    <location>
        <begin position="154"/>
        <end position="176"/>
    </location>
</feature>
<keyword evidence="4" id="KW-1133">Transmembrane helix</keyword>
<evidence type="ECO:0000256" key="4">
    <source>
        <dbReference type="SAM" id="Phobius"/>
    </source>
</evidence>